<feature type="region of interest" description="Disordered" evidence="2">
    <location>
        <begin position="414"/>
        <end position="433"/>
    </location>
</feature>
<comment type="caution">
    <text evidence="3">The sequence shown here is derived from an EMBL/GenBank/DDBJ whole genome shotgun (WGS) entry which is preliminary data.</text>
</comment>
<protein>
    <recommendedName>
        <fullName evidence="5">CCDC66 domain-containing protein</fullName>
    </recommendedName>
</protein>
<gene>
    <name evidence="3" type="ORF">T01_14297</name>
</gene>
<keyword evidence="1" id="KW-0175">Coiled coil</keyword>
<dbReference type="InParanoid" id="A0A0V1C293"/>
<dbReference type="OrthoDB" id="5919113at2759"/>
<name>A0A0V1C293_TRISP</name>
<feature type="compositionally biased region" description="Polar residues" evidence="2">
    <location>
        <begin position="714"/>
        <end position="730"/>
    </location>
</feature>
<organism evidence="3 4">
    <name type="scientific">Trichinella spiralis</name>
    <name type="common">Trichina worm</name>
    <dbReference type="NCBI Taxonomy" id="6334"/>
    <lineage>
        <taxon>Eukaryota</taxon>
        <taxon>Metazoa</taxon>
        <taxon>Ecdysozoa</taxon>
        <taxon>Nematoda</taxon>
        <taxon>Enoplea</taxon>
        <taxon>Dorylaimia</taxon>
        <taxon>Trichinellida</taxon>
        <taxon>Trichinellidae</taxon>
        <taxon>Trichinella</taxon>
    </lineage>
</organism>
<feature type="compositionally biased region" description="Basic residues" evidence="2">
    <location>
        <begin position="658"/>
        <end position="672"/>
    </location>
</feature>
<dbReference type="STRING" id="6334.A0A0V1C293"/>
<evidence type="ECO:0000313" key="3">
    <source>
        <dbReference type="EMBL" id="KRY43453.1"/>
    </source>
</evidence>
<evidence type="ECO:0000256" key="1">
    <source>
        <dbReference type="SAM" id="Coils"/>
    </source>
</evidence>
<feature type="region of interest" description="Disordered" evidence="2">
    <location>
        <begin position="712"/>
        <end position="736"/>
    </location>
</feature>
<feature type="non-terminal residue" evidence="3">
    <location>
        <position position="1"/>
    </location>
</feature>
<dbReference type="EMBL" id="JYDH01000001">
    <property type="protein sequence ID" value="KRY43453.1"/>
    <property type="molecule type" value="Genomic_DNA"/>
</dbReference>
<dbReference type="AlphaFoldDB" id="A0A0V1C293"/>
<evidence type="ECO:0008006" key="5">
    <source>
        <dbReference type="Google" id="ProtNLM"/>
    </source>
</evidence>
<evidence type="ECO:0000256" key="2">
    <source>
        <dbReference type="SAM" id="MobiDB-lite"/>
    </source>
</evidence>
<proteinExistence type="predicted"/>
<accession>A0A0V1C293</accession>
<evidence type="ECO:0000313" key="4">
    <source>
        <dbReference type="Proteomes" id="UP000054776"/>
    </source>
</evidence>
<feature type="region of interest" description="Disordered" evidence="2">
    <location>
        <begin position="639"/>
        <end position="692"/>
    </location>
</feature>
<feature type="region of interest" description="Disordered" evidence="2">
    <location>
        <begin position="578"/>
        <end position="603"/>
    </location>
</feature>
<keyword evidence="4" id="KW-1185">Reference proteome</keyword>
<feature type="region of interest" description="Disordered" evidence="2">
    <location>
        <begin position="767"/>
        <end position="795"/>
    </location>
</feature>
<feature type="coiled-coil region" evidence="1">
    <location>
        <begin position="845"/>
        <end position="872"/>
    </location>
</feature>
<dbReference type="Proteomes" id="UP000054776">
    <property type="component" value="Unassembled WGS sequence"/>
</dbReference>
<sequence length="883" mass="99195">LFMAEVSACVDEKNLSLLDRKRQQWAKERAETEEWFQFGKPGSGAPLKSRNDLPLRNSPYTSNNGCFAGDAVNNGEINFSNKSFPINIGHFGKVTVKSGSQYVRFKTDFFFFLIIKFNICFGIVVKRTCEVDSAVNNAIQDKSCKVFAQSPVVNLNERKIVGPGFAGMTPVAFIPVPCTNLCADFGQNYFQSVGTPLLTNVNNALGNQFSNGGNFSTSNSLQVDTGNNVVRHDKNDLLQSASYPLDQCNNFNSCAGLQSPVGSSPYNVINNASVSSSCPAPGTNGLRQNYILPAFQDAFTFSPVSANASMSPTTFNGPKSPYNYCSTPNSSKPQSLSGIEPYDMSGNSFGASIFSCSYPGALDDFTVHKRRNLATEPISEQEIEMKHRNALKQRIIFDEQIQQKQREKLLEIQREKQDQERVERERREMERRRQIANARERERWSKLKEEEERREKCVLESWQKAKEEASKLKHARLLQHSASRSPDDDDDEMIFIPGYQQPHCVDEIGSSFNNMNLSPSNGRFLFSNSNSENFARGQPCYSSIRERSNFSSPGDDRPIKPLTQNPLDMWEELINKQKKKNKQNNKHNEQLSKDGGVEQQQDCGAKSSVILRRAVSDATVTPKTRSKYSLQTSIVRPLLRKSKENTGDSKSTQEIKKAEKKKNKKKKKKKKGSTSSSIADDTSETGRTRGNSKMEAASNFFNKLSKSFHHISPRSRTATLSTVSTNQAEPSDNRDSIFIPDNPWGDQLGGANPLFQPLMTRSRKPKKIFEQQQSSTTNLRQSTVNSSNVEDAESKLDDCTENGLLSEKQFQRSPSLRIPTASNFTYKSQKYRSISAKIFQPSESHRNLAERLLQLRKLLKEKNKELESIVLKPINSSESNAKH</sequence>
<feature type="compositionally biased region" description="Basic and acidic residues" evidence="2">
    <location>
        <begin position="641"/>
        <end position="657"/>
    </location>
</feature>
<feature type="compositionally biased region" description="Basic and acidic residues" evidence="2">
    <location>
        <begin position="586"/>
        <end position="596"/>
    </location>
</feature>
<feature type="compositionally biased region" description="Polar residues" evidence="2">
    <location>
        <begin position="770"/>
        <end position="789"/>
    </location>
</feature>
<reference evidence="3 4" key="1">
    <citation type="submission" date="2015-01" db="EMBL/GenBank/DDBJ databases">
        <title>Evolution of Trichinella species and genotypes.</title>
        <authorList>
            <person name="Korhonen P.K."/>
            <person name="Edoardo P."/>
            <person name="Giuseppe L.R."/>
            <person name="Gasser R.B."/>
        </authorList>
    </citation>
    <scope>NUCLEOTIDE SEQUENCE [LARGE SCALE GENOMIC DNA]</scope>
    <source>
        <strain evidence="3">ISS3</strain>
    </source>
</reference>